<dbReference type="STRING" id="32473.ENSXCOP00000004243"/>
<name>A0A3B5KVU6_9TELE</name>
<dbReference type="Ensembl" id="ENSXCOT00000004290.1">
    <property type="protein sequence ID" value="ENSXCOP00000004243.1"/>
    <property type="gene ID" value="ENSXCOG00000003336.1"/>
</dbReference>
<dbReference type="GeneTree" id="ENSGT01110000271001"/>
<evidence type="ECO:0000313" key="1">
    <source>
        <dbReference type="Ensembl" id="ENSXCOP00000004243.1"/>
    </source>
</evidence>
<reference evidence="1" key="1">
    <citation type="submission" date="2025-08" db="UniProtKB">
        <authorList>
            <consortium name="Ensembl"/>
        </authorList>
    </citation>
    <scope>IDENTIFICATION</scope>
</reference>
<keyword evidence="2" id="KW-1185">Reference proteome</keyword>
<evidence type="ECO:0008006" key="3">
    <source>
        <dbReference type="Google" id="ProtNLM"/>
    </source>
</evidence>
<accession>A0A3B5KVU6</accession>
<protein>
    <recommendedName>
        <fullName evidence="3">Rho-GAP domain-containing protein</fullName>
    </recommendedName>
</protein>
<reference evidence="1" key="2">
    <citation type="submission" date="2025-09" db="UniProtKB">
        <authorList>
            <consortium name="Ensembl"/>
        </authorList>
    </citation>
    <scope>IDENTIFICATION</scope>
</reference>
<organism evidence="1 2">
    <name type="scientific">Xiphophorus couchianus</name>
    <name type="common">Monterrey platyfish</name>
    <dbReference type="NCBI Taxonomy" id="32473"/>
    <lineage>
        <taxon>Eukaryota</taxon>
        <taxon>Metazoa</taxon>
        <taxon>Chordata</taxon>
        <taxon>Craniata</taxon>
        <taxon>Vertebrata</taxon>
        <taxon>Euteleostomi</taxon>
        <taxon>Actinopterygii</taxon>
        <taxon>Neopterygii</taxon>
        <taxon>Teleostei</taxon>
        <taxon>Neoteleostei</taxon>
        <taxon>Acanthomorphata</taxon>
        <taxon>Ovalentaria</taxon>
        <taxon>Atherinomorphae</taxon>
        <taxon>Cyprinodontiformes</taxon>
        <taxon>Poeciliidae</taxon>
        <taxon>Poeciliinae</taxon>
        <taxon>Xiphophorus</taxon>
    </lineage>
</organism>
<proteinExistence type="predicted"/>
<dbReference type="Proteomes" id="UP000261380">
    <property type="component" value="Unplaced"/>
</dbReference>
<evidence type="ECO:0000313" key="2">
    <source>
        <dbReference type="Proteomes" id="UP000261380"/>
    </source>
</evidence>
<sequence>MDQNNLARVFGPTIVGHSIAEPSPTTIMKDTTIQPKVCLKELPASGPRQIHCVLPSVLCVPLPAPCVHQVPLHIS</sequence>
<dbReference type="AlphaFoldDB" id="A0A3B5KVU6"/>